<keyword evidence="6" id="KW-1185">Reference proteome</keyword>
<gene>
    <name evidence="5" type="ORF">SPARVUS_LOCUS14627898</name>
</gene>
<comment type="subcellular location">
    <subcellularLocation>
        <location evidence="1">Secreted</location>
    </subcellularLocation>
</comment>
<feature type="transmembrane region" description="Helical" evidence="3">
    <location>
        <begin position="196"/>
        <end position="215"/>
    </location>
</feature>
<dbReference type="PANTHER" id="PTHR20914:SF35">
    <property type="entry name" value="PHOSPHOLIPASE A2 INHIBITOR 25 KDA SUBUNIT ISOFORM X1"/>
    <property type="match status" value="1"/>
</dbReference>
<evidence type="ECO:0000256" key="1">
    <source>
        <dbReference type="ARBA" id="ARBA00004613"/>
    </source>
</evidence>
<feature type="chain" id="PRO_5045469862" description="Phospholipase A2 inhibitor and Ly6/PLAUR domain-containing protein-like" evidence="4">
    <location>
        <begin position="18"/>
        <end position="219"/>
    </location>
</feature>
<name>A0ABN9GT25_9NEOB</name>
<reference evidence="5" key="1">
    <citation type="submission" date="2023-05" db="EMBL/GenBank/DDBJ databases">
        <authorList>
            <person name="Stuckert A."/>
        </authorList>
    </citation>
    <scope>NUCLEOTIDE SEQUENCE</scope>
</reference>
<keyword evidence="2" id="KW-0964">Secreted</keyword>
<evidence type="ECO:0000256" key="4">
    <source>
        <dbReference type="SAM" id="SignalP"/>
    </source>
</evidence>
<dbReference type="EMBL" id="CATNWA010019212">
    <property type="protein sequence ID" value="CAI9611972.1"/>
    <property type="molecule type" value="Genomic_DNA"/>
</dbReference>
<dbReference type="PANTHER" id="PTHR20914">
    <property type="entry name" value="LY6/PLAUR DOMAIN-CONTAINING PROTEIN 8"/>
    <property type="match status" value="1"/>
</dbReference>
<dbReference type="InterPro" id="IPR050918">
    <property type="entry name" value="CNF-like_PLA2_Inhibitor"/>
</dbReference>
<protein>
    <recommendedName>
        <fullName evidence="7">Phospholipase A2 inhibitor and Ly6/PLAUR domain-containing protein-like</fullName>
    </recommendedName>
</protein>
<keyword evidence="3" id="KW-0812">Transmembrane</keyword>
<dbReference type="Proteomes" id="UP001162483">
    <property type="component" value="Unassembled WGS sequence"/>
</dbReference>
<dbReference type="InterPro" id="IPR045860">
    <property type="entry name" value="Snake_toxin-like_sf"/>
</dbReference>
<keyword evidence="3" id="KW-0472">Membrane</keyword>
<evidence type="ECO:0000313" key="5">
    <source>
        <dbReference type="EMBL" id="CAI9611972.1"/>
    </source>
</evidence>
<evidence type="ECO:0008006" key="7">
    <source>
        <dbReference type="Google" id="ProtNLM"/>
    </source>
</evidence>
<dbReference type="Gene3D" id="2.10.60.10">
    <property type="entry name" value="CD59"/>
    <property type="match status" value="2"/>
</dbReference>
<proteinExistence type="predicted"/>
<comment type="caution">
    <text evidence="5">The sequence shown here is derived from an EMBL/GenBank/DDBJ whole genome shotgun (WGS) entry which is preliminary data.</text>
</comment>
<keyword evidence="4" id="KW-0732">Signal</keyword>
<accession>A0ABN9GT25</accession>
<evidence type="ECO:0000256" key="3">
    <source>
        <dbReference type="SAM" id="Phobius"/>
    </source>
</evidence>
<sequence length="219" mass="23590">MLSLLCVLSALTATGHALTCKVCMVSYSTYCNGDTSMVCPKGQVCVSAYTLTTMGHSKVSEEFSRGCAPKDQCNTPGSISIPGGKIKRNTSCCFTDNCYPPTPTLPEDNFEPNGVTCATCASSYSDWCYNDKTMRCTGDENMCILESSHQYEPIDQMLALRGCATRSICDIGTQEISYGHINMTMKIKCSSASSPLYSHLVLSFTFTVAGILAVLSSWG</sequence>
<dbReference type="SUPFAM" id="SSF57302">
    <property type="entry name" value="Snake toxin-like"/>
    <property type="match status" value="2"/>
</dbReference>
<feature type="signal peptide" evidence="4">
    <location>
        <begin position="1"/>
        <end position="17"/>
    </location>
</feature>
<dbReference type="CDD" id="cd23572">
    <property type="entry name" value="TFP_LU_ECD_PINLYP_rpt2"/>
    <property type="match status" value="1"/>
</dbReference>
<keyword evidence="3" id="KW-1133">Transmembrane helix</keyword>
<evidence type="ECO:0000313" key="6">
    <source>
        <dbReference type="Proteomes" id="UP001162483"/>
    </source>
</evidence>
<evidence type="ECO:0000256" key="2">
    <source>
        <dbReference type="ARBA" id="ARBA00022525"/>
    </source>
</evidence>
<organism evidence="5 6">
    <name type="scientific">Staurois parvus</name>
    <dbReference type="NCBI Taxonomy" id="386267"/>
    <lineage>
        <taxon>Eukaryota</taxon>
        <taxon>Metazoa</taxon>
        <taxon>Chordata</taxon>
        <taxon>Craniata</taxon>
        <taxon>Vertebrata</taxon>
        <taxon>Euteleostomi</taxon>
        <taxon>Amphibia</taxon>
        <taxon>Batrachia</taxon>
        <taxon>Anura</taxon>
        <taxon>Neobatrachia</taxon>
        <taxon>Ranoidea</taxon>
        <taxon>Ranidae</taxon>
        <taxon>Staurois</taxon>
    </lineage>
</organism>